<sequence length="326" mass="32826">MRSISRARTTSTAALVILGAVALTGCSDGDTTAGSGGGGGGGGGGEVERVGLMLQDISNPFFASMQDSMEQAAEEQGFTLNVQDGRQDLAAQNDQIDAFIQQGMDLILLNAVDSSGIASAVVRAQAAGIPVVAVDVDAEGADAAVTTDNVEAGRQSCQALVDALGGQGNIFMVEGTPTTAPQDRVKGCEEVLAANPGVTVVARQAGENDRASGLALTTDMLTANQDVQGIFAINDPEALGADLAVAQAGRSGITIVGVDGSPEAVKALQDPNSNFVASAAQDPGGMALEALEVGKGIVAGNPPAERVTLLEPTLVTKDNVSSYEGW</sequence>
<feature type="domain" description="Periplasmic binding protein" evidence="5">
    <location>
        <begin position="50"/>
        <end position="301"/>
    </location>
</feature>
<feature type="signal peptide" evidence="4">
    <location>
        <begin position="1"/>
        <end position="22"/>
    </location>
</feature>
<name>A0A1I0E0Q5_9ACTN</name>
<dbReference type="GO" id="GO:0030313">
    <property type="term" value="C:cell envelope"/>
    <property type="evidence" value="ECO:0007669"/>
    <property type="project" value="UniProtKB-SubCell"/>
</dbReference>
<comment type="similarity">
    <text evidence="2">Belongs to the bacterial solute-binding protein 2 family.</text>
</comment>
<dbReference type="CDD" id="cd06321">
    <property type="entry name" value="PBP1_ABC_sugar_binding-like"/>
    <property type="match status" value="1"/>
</dbReference>
<evidence type="ECO:0000256" key="1">
    <source>
        <dbReference type="ARBA" id="ARBA00004196"/>
    </source>
</evidence>
<evidence type="ECO:0000256" key="2">
    <source>
        <dbReference type="ARBA" id="ARBA00007639"/>
    </source>
</evidence>
<organism evidence="6 7">
    <name type="scientific">Geodermatophilus poikilotrophus</name>
    <dbReference type="NCBI Taxonomy" id="1333667"/>
    <lineage>
        <taxon>Bacteria</taxon>
        <taxon>Bacillati</taxon>
        <taxon>Actinomycetota</taxon>
        <taxon>Actinomycetes</taxon>
        <taxon>Geodermatophilales</taxon>
        <taxon>Geodermatophilaceae</taxon>
        <taxon>Geodermatophilus</taxon>
    </lineage>
</organism>
<dbReference type="InterPro" id="IPR028082">
    <property type="entry name" value="Peripla_BP_I"/>
</dbReference>
<dbReference type="EMBL" id="FOIE01000004">
    <property type="protein sequence ID" value="SET37876.1"/>
    <property type="molecule type" value="Genomic_DNA"/>
</dbReference>
<reference evidence="7" key="1">
    <citation type="submission" date="2016-10" db="EMBL/GenBank/DDBJ databases">
        <authorList>
            <person name="Varghese N."/>
            <person name="Submissions S."/>
        </authorList>
    </citation>
    <scope>NUCLEOTIDE SEQUENCE [LARGE SCALE GENOMIC DNA]</scope>
    <source>
        <strain evidence="7">DSM 44209</strain>
    </source>
</reference>
<dbReference type="PANTHER" id="PTHR46847:SF2">
    <property type="entry name" value="ABC TRANSPORTER SUGAR-BINDING PROTEIN"/>
    <property type="match status" value="1"/>
</dbReference>
<evidence type="ECO:0000259" key="5">
    <source>
        <dbReference type="Pfam" id="PF13407"/>
    </source>
</evidence>
<evidence type="ECO:0000256" key="4">
    <source>
        <dbReference type="SAM" id="SignalP"/>
    </source>
</evidence>
<dbReference type="AlphaFoldDB" id="A0A1I0E0Q5"/>
<comment type="subcellular location">
    <subcellularLocation>
        <location evidence="1">Cell envelope</location>
    </subcellularLocation>
</comment>
<dbReference type="InterPro" id="IPR025997">
    <property type="entry name" value="SBP_2_dom"/>
</dbReference>
<evidence type="ECO:0000313" key="6">
    <source>
        <dbReference type="EMBL" id="SET37876.1"/>
    </source>
</evidence>
<dbReference type="OrthoDB" id="9808136at2"/>
<feature type="chain" id="PRO_5039619743" evidence="4">
    <location>
        <begin position="23"/>
        <end position="326"/>
    </location>
</feature>
<dbReference type="RefSeq" id="WP_091443759.1">
    <property type="nucleotide sequence ID" value="NZ_FOIE01000004.1"/>
</dbReference>
<dbReference type="PROSITE" id="PS51257">
    <property type="entry name" value="PROKAR_LIPOPROTEIN"/>
    <property type="match status" value="1"/>
</dbReference>
<dbReference type="Proteomes" id="UP000198507">
    <property type="component" value="Unassembled WGS sequence"/>
</dbReference>
<dbReference type="PANTHER" id="PTHR46847">
    <property type="entry name" value="D-ALLOSE-BINDING PERIPLASMIC PROTEIN-RELATED"/>
    <property type="match status" value="1"/>
</dbReference>
<accession>A0A1I0E0Q5</accession>
<keyword evidence="7" id="KW-1185">Reference proteome</keyword>
<evidence type="ECO:0000256" key="3">
    <source>
        <dbReference type="ARBA" id="ARBA00022729"/>
    </source>
</evidence>
<keyword evidence="3 4" id="KW-0732">Signal</keyword>
<dbReference type="Pfam" id="PF13407">
    <property type="entry name" value="Peripla_BP_4"/>
    <property type="match status" value="1"/>
</dbReference>
<protein>
    <submittedName>
        <fullName evidence="6">Ribose transport system substrate-binding protein</fullName>
    </submittedName>
</protein>
<dbReference type="GO" id="GO:0030246">
    <property type="term" value="F:carbohydrate binding"/>
    <property type="evidence" value="ECO:0007669"/>
    <property type="project" value="UniProtKB-ARBA"/>
</dbReference>
<dbReference type="Gene3D" id="3.40.50.2300">
    <property type="match status" value="2"/>
</dbReference>
<gene>
    <name evidence="6" type="ORF">SAMN04488546_2243</name>
</gene>
<dbReference type="SUPFAM" id="SSF53822">
    <property type="entry name" value="Periplasmic binding protein-like I"/>
    <property type="match status" value="1"/>
</dbReference>
<evidence type="ECO:0000313" key="7">
    <source>
        <dbReference type="Proteomes" id="UP000198507"/>
    </source>
</evidence>
<proteinExistence type="inferred from homology"/>